<sequence>MSNTFDHMKAARRWLIWQEVRKPGKSKPDKVPFYTDGTPRGATDTPEDTVRLATHDEAWRAAVARGHGWGVGFALGRDATGHFWQGIDLDNITENRLSDLADTLPGYVEKSPSGRGIHAIGYGRQFRSLGSNGTGIEAYSAGRFFTFTGNVIRDGQVVCLADHIEKVLVPLHRKRAGRNRSKSAEPQIEKTISPQVIADLRSALNFLRADSRDLWIAMGHALKELGEAGRELWLSWSQSSKKWQPQDAEKWDSFAPTETGYRAVFAEAQRQGWQNPASGPAQSTRAETNDTGATGHRSLAFRSLDNVPMRAIDWLWPGWIPKGYITLFAGETGAGKSTVLADITARVTSGASWPGEALDASREPGRVLWLGSEDSIEEMTVPRLSACGAELSRIIEIQGVQIDGQRSAFSMQDDLQAVARWLEFSRDEGQPFSMLVIDPVTSYLPGQKLRKVDLNDAGQLRSILEPWLRLAQDFNIAIVCVTHFAKDTTRAMLHRVLGSAAFAQTCRSLCAVIERPAAEGIGADPHAKALVQVKVNLPEHPGGSWKFRTVKVEVGTDPRSGKPIYATRPDWEELDSALTPQTAIGRARGPASKFLSAFGSWLRAYFAEQGGEWHAVADVRSHAIGEIGISESWWDRHSGEFLEKQNAGGKWLCRIPREETCQSGGSGAYVGEVVKLGEVAPLQMDHYPPLAPPCRVSRDAPVPASDDPAW</sequence>
<dbReference type="InterPro" id="IPR003593">
    <property type="entry name" value="AAA+_ATPase"/>
</dbReference>
<dbReference type="SMART" id="SM00382">
    <property type="entry name" value="AAA"/>
    <property type="match status" value="1"/>
</dbReference>
<comment type="caution">
    <text evidence="3">The sequence shown here is derived from an EMBL/GenBank/DDBJ whole genome shotgun (WGS) entry which is preliminary data.</text>
</comment>
<dbReference type="SUPFAM" id="SSF52540">
    <property type="entry name" value="P-loop containing nucleoside triphosphate hydrolases"/>
    <property type="match status" value="1"/>
</dbReference>
<feature type="region of interest" description="Disordered" evidence="1">
    <location>
        <begin position="272"/>
        <end position="294"/>
    </location>
</feature>
<organism evidence="3 4">
    <name type="scientific">Novosphingobium beihaiensis</name>
    <dbReference type="NCBI Taxonomy" id="2930389"/>
    <lineage>
        <taxon>Bacteria</taxon>
        <taxon>Pseudomonadati</taxon>
        <taxon>Pseudomonadota</taxon>
        <taxon>Alphaproteobacteria</taxon>
        <taxon>Sphingomonadales</taxon>
        <taxon>Sphingomonadaceae</taxon>
        <taxon>Novosphingobium</taxon>
    </lineage>
</organism>
<dbReference type="InterPro" id="IPR027417">
    <property type="entry name" value="P-loop_NTPase"/>
</dbReference>
<dbReference type="EMBL" id="JALHLG010000001">
    <property type="protein sequence ID" value="MCJ2185224.1"/>
    <property type="molecule type" value="Genomic_DNA"/>
</dbReference>
<reference evidence="3 4" key="1">
    <citation type="submission" date="2022-04" db="EMBL/GenBank/DDBJ databases">
        <title>Identification of a novel bacterium isolated from mangrove sediments.</title>
        <authorList>
            <person name="Pan X."/>
        </authorList>
    </citation>
    <scope>NUCLEOTIDE SEQUENCE [LARGE SCALE GENOMIC DNA]</scope>
    <source>
        <strain evidence="3 4">B2638</strain>
    </source>
</reference>
<feature type="compositionally biased region" description="Polar residues" evidence="1">
    <location>
        <begin position="272"/>
        <end position="292"/>
    </location>
</feature>
<dbReference type="RefSeq" id="WP_243916848.1">
    <property type="nucleotide sequence ID" value="NZ_JALHLG010000001.1"/>
</dbReference>
<dbReference type="Gene3D" id="3.40.50.300">
    <property type="entry name" value="P-loop containing nucleotide triphosphate hydrolases"/>
    <property type="match status" value="1"/>
</dbReference>
<feature type="region of interest" description="Disordered" evidence="1">
    <location>
        <begin position="23"/>
        <end position="46"/>
    </location>
</feature>
<name>A0ABT0BJL3_9SPHN</name>
<keyword evidence="4" id="KW-1185">Reference proteome</keyword>
<accession>A0ABT0BJL3</accession>
<dbReference type="Proteomes" id="UP001202281">
    <property type="component" value="Unassembled WGS sequence"/>
</dbReference>
<dbReference type="InterPro" id="IPR014819">
    <property type="entry name" value="PriCT_2"/>
</dbReference>
<gene>
    <name evidence="3" type="ORF">MTR66_00165</name>
</gene>
<feature type="domain" description="AAA+ ATPase" evidence="2">
    <location>
        <begin position="322"/>
        <end position="502"/>
    </location>
</feature>
<evidence type="ECO:0000313" key="4">
    <source>
        <dbReference type="Proteomes" id="UP001202281"/>
    </source>
</evidence>
<protein>
    <submittedName>
        <fullName evidence="3">AAA family ATPase</fullName>
    </submittedName>
</protein>
<evidence type="ECO:0000256" key="1">
    <source>
        <dbReference type="SAM" id="MobiDB-lite"/>
    </source>
</evidence>
<dbReference type="Pfam" id="PF13481">
    <property type="entry name" value="AAA_25"/>
    <property type="match status" value="1"/>
</dbReference>
<proteinExistence type="predicted"/>
<evidence type="ECO:0000313" key="3">
    <source>
        <dbReference type="EMBL" id="MCJ2185224.1"/>
    </source>
</evidence>
<evidence type="ECO:0000259" key="2">
    <source>
        <dbReference type="SMART" id="SM00382"/>
    </source>
</evidence>
<dbReference type="Pfam" id="PF08707">
    <property type="entry name" value="PriCT_2"/>
    <property type="match status" value="1"/>
</dbReference>